<proteinExistence type="predicted"/>
<dbReference type="Proteomes" id="UP001152604">
    <property type="component" value="Unassembled WGS sequence"/>
</dbReference>
<comment type="caution">
    <text evidence="1">The sequence shown here is derived from an EMBL/GenBank/DDBJ whole genome shotgun (WGS) entry which is preliminary data.</text>
</comment>
<evidence type="ECO:0000313" key="1">
    <source>
        <dbReference type="EMBL" id="CAH2397936.1"/>
    </source>
</evidence>
<protein>
    <submittedName>
        <fullName evidence="1">Uncharacterized protein</fullName>
    </submittedName>
</protein>
<dbReference type="EMBL" id="CAKXZS010000011">
    <property type="protein sequence ID" value="CAH2397936.1"/>
    <property type="molecule type" value="Genomic_DNA"/>
</dbReference>
<gene>
    <name evidence="1" type="ORF">MES4922_190504</name>
</gene>
<accession>A0ABM9DMS0</accession>
<organism evidence="1 2">
    <name type="scientific">Mesorhizobium ventifaucium</name>
    <dbReference type="NCBI Taxonomy" id="666020"/>
    <lineage>
        <taxon>Bacteria</taxon>
        <taxon>Pseudomonadati</taxon>
        <taxon>Pseudomonadota</taxon>
        <taxon>Alphaproteobacteria</taxon>
        <taxon>Hyphomicrobiales</taxon>
        <taxon>Phyllobacteriaceae</taxon>
        <taxon>Mesorhizobium</taxon>
    </lineage>
</organism>
<keyword evidence="2" id="KW-1185">Reference proteome</keyword>
<reference evidence="1" key="1">
    <citation type="submission" date="2022-03" db="EMBL/GenBank/DDBJ databases">
        <authorList>
            <person name="Brunel B."/>
        </authorList>
    </citation>
    <scope>NUCLEOTIDE SEQUENCE</scope>
    <source>
        <strain evidence="1">STM4922sample</strain>
    </source>
</reference>
<sequence>MGTCQAGGLILLVVRPAFHIRSGVETGGFGRLFCGPDQIPQIYVNLKLITIVSIKLTLF</sequence>
<name>A0ABM9DMS0_9HYPH</name>
<evidence type="ECO:0000313" key="2">
    <source>
        <dbReference type="Proteomes" id="UP001152604"/>
    </source>
</evidence>